<dbReference type="RefSeq" id="WP_061805606.1">
    <property type="nucleotide sequence ID" value="NZ_FOXX01000008.1"/>
</dbReference>
<feature type="transmembrane region" description="Helical" evidence="2">
    <location>
        <begin position="32"/>
        <end position="54"/>
    </location>
</feature>
<dbReference type="Pfam" id="PF04657">
    <property type="entry name" value="DMT_YdcZ"/>
    <property type="match status" value="1"/>
</dbReference>
<evidence type="ECO:0000256" key="2">
    <source>
        <dbReference type="SAM" id="Phobius"/>
    </source>
</evidence>
<dbReference type="Proteomes" id="UP000182762">
    <property type="component" value="Unassembled WGS sequence"/>
</dbReference>
<accession>A0A1I6B4A4</accession>
<dbReference type="InterPro" id="IPR006750">
    <property type="entry name" value="YdcZ"/>
</dbReference>
<dbReference type="PANTHER" id="PTHR34821:SF3">
    <property type="entry name" value="MEMBRANE PROTEIN"/>
    <property type="match status" value="1"/>
</dbReference>
<keyword evidence="2" id="KW-0812">Transmembrane</keyword>
<reference evidence="3 4" key="1">
    <citation type="submission" date="2016-10" db="EMBL/GenBank/DDBJ databases">
        <authorList>
            <person name="Varghese N."/>
            <person name="Submissions S."/>
        </authorList>
    </citation>
    <scope>NUCLEOTIDE SEQUENCE [LARGE SCALE GENOMIC DNA]</scope>
    <source>
        <strain evidence="3 4">DSM 13796</strain>
    </source>
</reference>
<dbReference type="EMBL" id="FOXX01000008">
    <property type="protein sequence ID" value="SFQ75755.1"/>
    <property type="molecule type" value="Genomic_DNA"/>
</dbReference>
<feature type="transmembrane region" description="Helical" evidence="2">
    <location>
        <begin position="124"/>
        <end position="143"/>
    </location>
</feature>
<evidence type="ECO:0000256" key="1">
    <source>
        <dbReference type="ARBA" id="ARBA00004127"/>
    </source>
</evidence>
<proteinExistence type="predicted"/>
<keyword evidence="2" id="KW-0472">Membrane</keyword>
<dbReference type="SUPFAM" id="SSF103481">
    <property type="entry name" value="Multidrug resistance efflux transporter EmrE"/>
    <property type="match status" value="1"/>
</dbReference>
<organism evidence="3 4">
    <name type="scientific">Priestia endophytica DSM 13796</name>
    <dbReference type="NCBI Taxonomy" id="1121089"/>
    <lineage>
        <taxon>Bacteria</taxon>
        <taxon>Bacillati</taxon>
        <taxon>Bacillota</taxon>
        <taxon>Bacilli</taxon>
        <taxon>Bacillales</taxon>
        <taxon>Bacillaceae</taxon>
        <taxon>Priestia</taxon>
    </lineage>
</organism>
<keyword evidence="2" id="KW-1133">Transmembrane helix</keyword>
<sequence length="150" mass="16264">MIIGILLAALAGAVVSLQTVFNNKVNEKTGSWTTTTTVLGMGFLCSFIVSLIVEGKNTFELQHLQTWQWFGGVIGVGVVFCLVQGMKRLGPTFTISIVLTSQLGTALLWDSLGWLGLEKIPFTFNKLLGVLVIIIGILVFKFGKGKEEKS</sequence>
<keyword evidence="4" id="KW-1185">Reference proteome</keyword>
<feature type="transmembrane region" description="Helical" evidence="2">
    <location>
        <begin position="66"/>
        <end position="86"/>
    </location>
</feature>
<evidence type="ECO:0000313" key="3">
    <source>
        <dbReference type="EMBL" id="SFQ75755.1"/>
    </source>
</evidence>
<name>A0A1I6B4A4_9BACI</name>
<dbReference type="PANTHER" id="PTHR34821">
    <property type="entry name" value="INNER MEMBRANE PROTEIN YDCZ"/>
    <property type="match status" value="1"/>
</dbReference>
<comment type="caution">
    <text evidence="3">The sequence shown here is derived from an EMBL/GenBank/DDBJ whole genome shotgun (WGS) entry which is preliminary data.</text>
</comment>
<dbReference type="InterPro" id="IPR037185">
    <property type="entry name" value="EmrE-like"/>
</dbReference>
<protein>
    <submittedName>
        <fullName evidence="3">Transporter family-2 protein</fullName>
    </submittedName>
</protein>
<comment type="subcellular location">
    <subcellularLocation>
        <location evidence="1">Endomembrane system</location>
        <topology evidence="1">Multi-pass membrane protein</topology>
    </subcellularLocation>
</comment>
<dbReference type="GeneID" id="93711866"/>
<gene>
    <name evidence="3" type="ORF">SAMN02745910_03254</name>
</gene>
<evidence type="ECO:0000313" key="4">
    <source>
        <dbReference type="Proteomes" id="UP000182762"/>
    </source>
</evidence>